<dbReference type="PROSITE" id="PS50005">
    <property type="entry name" value="TPR"/>
    <property type="match status" value="1"/>
</dbReference>
<keyword evidence="4" id="KW-1185">Reference proteome</keyword>
<dbReference type="InterPro" id="IPR019734">
    <property type="entry name" value="TPR_rpt"/>
</dbReference>
<dbReference type="InterPro" id="IPR039340">
    <property type="entry name" value="Tfc4/TFIIIC-102/Sfc4"/>
</dbReference>
<dbReference type="PANTHER" id="PTHR23082:SF0">
    <property type="entry name" value="GENERAL TRANSCRIPTION FACTOR 3C POLYPEPTIDE 3"/>
    <property type="match status" value="1"/>
</dbReference>
<accession>A0A1J1ISD1</accession>
<feature type="compositionally biased region" description="Basic and acidic residues" evidence="2">
    <location>
        <begin position="57"/>
        <end position="66"/>
    </location>
</feature>
<dbReference type="STRING" id="568069.A0A1J1ISD1"/>
<dbReference type="PANTHER" id="PTHR23082">
    <property type="entry name" value="TRANSCRIPTION INITIATION FACTOR IIIC TFIIIC , POLYPEPTIDE 3-RELATED"/>
    <property type="match status" value="1"/>
</dbReference>
<dbReference type="GO" id="GO:0000127">
    <property type="term" value="C:transcription factor TFIIIC complex"/>
    <property type="evidence" value="ECO:0007669"/>
    <property type="project" value="TreeGrafter"/>
</dbReference>
<dbReference type="OrthoDB" id="151490at2759"/>
<feature type="region of interest" description="Disordered" evidence="2">
    <location>
        <begin position="34"/>
        <end position="86"/>
    </location>
</feature>
<dbReference type="InterPro" id="IPR011990">
    <property type="entry name" value="TPR-like_helical_dom_sf"/>
</dbReference>
<sequence>MTSFIIEEVDTSDIPENELSEFVETTDIPIVAETQEEGMLTDEMPSENDFSDDSVDDKDFKLKDEPSTSNSNKVTKILKSTRKPSVIPDKSQSNLLRKFMNNEISYNDYVRKMGTLDDLDDISDLSEDSNDSPMEKIKKHGKRHAAKAETHHAKKTKRALPPALQGLMGQANLCFARGDVALAEKLCLEIIRQEPMTAEPYLTLSQIYENTEEEKYNQLLLIAAHVNSTVFQWSQVAEIFLEKGNLKQASICYAKATRCDPKDLSLRIKRLEILKRLGDEKHVLHCTFCMLGFIPKDQHEFLIERAKWVVQEYHKDGQITKSLDAMLKAYSKVPEHFSTQDVHSLIDLLIKDKQYRKCLNVFIFHTGMNVSIKQTGKNSYEFSNIYIPDNMLMDLRTKMCICLIKLEASNLFEYLIDNVLKFIDVDNEGDCYLDIPEALMLLEQYTFALRLLNPLVQSETFSLAAVWLRHADCLRALKRYPEAIESYKSVVQLSKHLEARLTLAALLKQEGRMEEALEALTQDPAVEVLETELLKEKCLLLKELNRVDEYLQEGYKMMLRSSDCDLRKNRNQEVDDIDAPQFSKGDNEPTVADDWNLFLDLVNTAWTNIRYVQLQRLSFAAMSSRRLQSHIREIDFIGTIACLYNKEETYGYNKIREFFNTDREKPRFWILFNLIIYHTQDSRFNRFVMRLFEKVSPFTTKVPPIVYMLLANYCLLSNSYKHALNHYDEIYRRFQQPLVAMILAILYALIANQKHSNRKQNLIVQAINYMERYKQTREPEAEAEILYNTGRLYHQIGIISVAKQYYEKALAVKNPFIEKHKELLDLRMEIAYNLHVIYKQCGNRAMARKILYDNIVI</sequence>
<dbReference type="GO" id="GO:0006383">
    <property type="term" value="P:transcription by RNA polymerase III"/>
    <property type="evidence" value="ECO:0007669"/>
    <property type="project" value="InterPro"/>
</dbReference>
<evidence type="ECO:0000313" key="4">
    <source>
        <dbReference type="Proteomes" id="UP000183832"/>
    </source>
</evidence>
<dbReference type="Proteomes" id="UP000183832">
    <property type="component" value="Unassembled WGS sequence"/>
</dbReference>
<evidence type="ECO:0000313" key="3">
    <source>
        <dbReference type="EMBL" id="CRL02460.1"/>
    </source>
</evidence>
<dbReference type="AlphaFoldDB" id="A0A1J1ISD1"/>
<feature type="compositionally biased region" description="Acidic residues" evidence="2">
    <location>
        <begin position="34"/>
        <end position="56"/>
    </location>
</feature>
<dbReference type="SUPFAM" id="SSF48452">
    <property type="entry name" value="TPR-like"/>
    <property type="match status" value="2"/>
</dbReference>
<organism evidence="3 4">
    <name type="scientific">Clunio marinus</name>
    <dbReference type="NCBI Taxonomy" id="568069"/>
    <lineage>
        <taxon>Eukaryota</taxon>
        <taxon>Metazoa</taxon>
        <taxon>Ecdysozoa</taxon>
        <taxon>Arthropoda</taxon>
        <taxon>Hexapoda</taxon>
        <taxon>Insecta</taxon>
        <taxon>Pterygota</taxon>
        <taxon>Neoptera</taxon>
        <taxon>Endopterygota</taxon>
        <taxon>Diptera</taxon>
        <taxon>Nematocera</taxon>
        <taxon>Chironomoidea</taxon>
        <taxon>Chironomidae</taxon>
        <taxon>Clunio</taxon>
    </lineage>
</organism>
<protein>
    <submittedName>
        <fullName evidence="3">CLUMA_CG015073, isoform A</fullName>
    </submittedName>
</protein>
<dbReference type="SMART" id="SM00028">
    <property type="entry name" value="TPR"/>
    <property type="match status" value="5"/>
</dbReference>
<feature type="repeat" description="TPR" evidence="1">
    <location>
        <begin position="783"/>
        <end position="816"/>
    </location>
</feature>
<gene>
    <name evidence="3" type="ORF">CLUMA_CG015073</name>
</gene>
<evidence type="ECO:0000256" key="1">
    <source>
        <dbReference type="PROSITE-ProRule" id="PRU00339"/>
    </source>
</evidence>
<name>A0A1J1ISD1_9DIPT</name>
<reference evidence="3 4" key="1">
    <citation type="submission" date="2015-04" db="EMBL/GenBank/DDBJ databases">
        <authorList>
            <person name="Syromyatnikov M.Y."/>
            <person name="Popov V.N."/>
        </authorList>
    </citation>
    <scope>NUCLEOTIDE SEQUENCE [LARGE SCALE GENOMIC DNA]</scope>
</reference>
<dbReference type="EMBL" id="CVRI01000057">
    <property type="protein sequence ID" value="CRL02460.1"/>
    <property type="molecule type" value="Genomic_DNA"/>
</dbReference>
<keyword evidence="1" id="KW-0802">TPR repeat</keyword>
<dbReference type="Gene3D" id="1.25.40.10">
    <property type="entry name" value="Tetratricopeptide repeat domain"/>
    <property type="match status" value="3"/>
</dbReference>
<evidence type="ECO:0000256" key="2">
    <source>
        <dbReference type="SAM" id="MobiDB-lite"/>
    </source>
</evidence>
<dbReference type="Pfam" id="PF13181">
    <property type="entry name" value="TPR_8"/>
    <property type="match status" value="1"/>
</dbReference>
<proteinExistence type="predicted"/>